<accession>A0A3P3VZG2</accession>
<dbReference type="RefSeq" id="WP_124969251.1">
    <property type="nucleotide sequence ID" value="NZ_RQVS01000002.1"/>
</dbReference>
<dbReference type="SUPFAM" id="SSF53474">
    <property type="entry name" value="alpha/beta-Hydrolases"/>
    <property type="match status" value="1"/>
</dbReference>
<dbReference type="OrthoDB" id="9803828at2"/>
<name>A0A3P3VZG2_9MICO</name>
<organism evidence="4 5">
    <name type="scientific">Gulosibacter macacae</name>
    <dbReference type="NCBI Taxonomy" id="2488791"/>
    <lineage>
        <taxon>Bacteria</taxon>
        <taxon>Bacillati</taxon>
        <taxon>Actinomycetota</taxon>
        <taxon>Actinomycetes</taxon>
        <taxon>Micrococcales</taxon>
        <taxon>Microbacteriaceae</taxon>
        <taxon>Gulosibacter</taxon>
    </lineage>
</organism>
<dbReference type="AlphaFoldDB" id="A0A3P3VZG2"/>
<dbReference type="InterPro" id="IPR002168">
    <property type="entry name" value="Lipase_GDXG_HIS_AS"/>
</dbReference>
<dbReference type="PANTHER" id="PTHR48081:SF8">
    <property type="entry name" value="ALPHA_BETA HYDROLASE FOLD-3 DOMAIN-CONTAINING PROTEIN-RELATED"/>
    <property type="match status" value="1"/>
</dbReference>
<gene>
    <name evidence="4" type="ORF">EG850_01790</name>
</gene>
<dbReference type="PROSITE" id="PS01173">
    <property type="entry name" value="LIPASE_GDXG_HIS"/>
    <property type="match status" value="1"/>
</dbReference>
<proteinExistence type="inferred from homology"/>
<dbReference type="InterPro" id="IPR013094">
    <property type="entry name" value="AB_hydrolase_3"/>
</dbReference>
<protein>
    <submittedName>
        <fullName evidence="4">Alpha/beta hydrolase</fullName>
    </submittedName>
</protein>
<evidence type="ECO:0000259" key="3">
    <source>
        <dbReference type="Pfam" id="PF07859"/>
    </source>
</evidence>
<keyword evidence="5" id="KW-1185">Reference proteome</keyword>
<evidence type="ECO:0000256" key="1">
    <source>
        <dbReference type="ARBA" id="ARBA00010515"/>
    </source>
</evidence>
<comment type="caution">
    <text evidence="4">The sequence shown here is derived from an EMBL/GenBank/DDBJ whole genome shotgun (WGS) entry which is preliminary data.</text>
</comment>
<dbReference type="Proteomes" id="UP000274391">
    <property type="component" value="Unassembled WGS sequence"/>
</dbReference>
<feature type="domain" description="Alpha/beta hydrolase fold-3" evidence="3">
    <location>
        <begin position="95"/>
        <end position="304"/>
    </location>
</feature>
<sequence>MTDLIPPHGLIELSEVAADQRPLIEAFRANGSRSFQDAGSMAASREAYETSSAANGLAKDELALVEDVAIGSGDEQFGVRVYDPRAERSAADAVLVFFHGGGWVIGSLETHDAVCRRFATRTGLPVVAVDYRLGPEFPFPAAHLDCQRAIEWVRDESTARGWNAERIVTVGDSAGGGLATALAFLPSLAVDGTEIVAQLLLYPVLDLANESPSYAKIEEGFPLTANSMRWFAENFLADPADASDPRVSPLLAVELGDAPQPPAWVLSLGLDPLADEAIEYAGLLARNGTRVEHVHLPHHAHGLFTSAGKIRTGEEMIDRASEFLERVL</sequence>
<evidence type="ECO:0000313" key="5">
    <source>
        <dbReference type="Proteomes" id="UP000274391"/>
    </source>
</evidence>
<evidence type="ECO:0000313" key="4">
    <source>
        <dbReference type="EMBL" id="RRJ88201.1"/>
    </source>
</evidence>
<dbReference type="EMBL" id="RQVS01000002">
    <property type="protein sequence ID" value="RRJ88201.1"/>
    <property type="molecule type" value="Genomic_DNA"/>
</dbReference>
<dbReference type="Gene3D" id="3.40.50.1820">
    <property type="entry name" value="alpha/beta hydrolase"/>
    <property type="match status" value="1"/>
</dbReference>
<dbReference type="Pfam" id="PF07859">
    <property type="entry name" value="Abhydrolase_3"/>
    <property type="match status" value="1"/>
</dbReference>
<dbReference type="InterPro" id="IPR050300">
    <property type="entry name" value="GDXG_lipolytic_enzyme"/>
</dbReference>
<reference evidence="4 5" key="1">
    <citation type="submission" date="2018-11" db="EMBL/GenBank/DDBJ databases">
        <title>YIM 102482-1 draft genome.</title>
        <authorList>
            <person name="Li G."/>
            <person name="Jiang Y."/>
        </authorList>
    </citation>
    <scope>NUCLEOTIDE SEQUENCE [LARGE SCALE GENOMIC DNA]</scope>
    <source>
        <strain evidence="4 5">YIM 102482-1</strain>
    </source>
</reference>
<dbReference type="GO" id="GO:0016787">
    <property type="term" value="F:hydrolase activity"/>
    <property type="evidence" value="ECO:0007669"/>
    <property type="project" value="UniProtKB-KW"/>
</dbReference>
<keyword evidence="2 4" id="KW-0378">Hydrolase</keyword>
<dbReference type="PANTHER" id="PTHR48081">
    <property type="entry name" value="AB HYDROLASE SUPERFAMILY PROTEIN C4A8.06C"/>
    <property type="match status" value="1"/>
</dbReference>
<evidence type="ECO:0000256" key="2">
    <source>
        <dbReference type="ARBA" id="ARBA00022801"/>
    </source>
</evidence>
<dbReference type="InterPro" id="IPR029058">
    <property type="entry name" value="AB_hydrolase_fold"/>
</dbReference>
<comment type="similarity">
    <text evidence="1">Belongs to the 'GDXG' lipolytic enzyme family.</text>
</comment>